<dbReference type="AlphaFoldDB" id="D3AUY5"/>
<comment type="caution">
    <text evidence="1">The sequence shown here is derived from an EMBL/GenBank/DDBJ whole genome shotgun (WGS) entry which is preliminary data.</text>
</comment>
<accession>D3AUY5</accession>
<dbReference type="EMBL" id="ACIO01001163">
    <property type="protein sequence ID" value="EFC94372.1"/>
    <property type="molecule type" value="Genomic_DNA"/>
</dbReference>
<dbReference type="HOGENOM" id="CLU_3262270_0_0_9"/>
<organism evidence="1 2">
    <name type="scientific">Hungatella hathewayi DSM 13479</name>
    <dbReference type="NCBI Taxonomy" id="566550"/>
    <lineage>
        <taxon>Bacteria</taxon>
        <taxon>Bacillati</taxon>
        <taxon>Bacillota</taxon>
        <taxon>Clostridia</taxon>
        <taxon>Lachnospirales</taxon>
        <taxon>Lachnospiraceae</taxon>
        <taxon>Hungatella</taxon>
    </lineage>
</organism>
<feature type="non-terminal residue" evidence="1">
    <location>
        <position position="1"/>
    </location>
</feature>
<sequence length="41" mass="4734">LLSPLLSVRRFLQQKSCENLLKYIIKNGTRKACCLSDVPHF</sequence>
<reference evidence="1 2" key="1">
    <citation type="submission" date="2010-01" db="EMBL/GenBank/DDBJ databases">
        <authorList>
            <person name="Weinstock G."/>
            <person name="Sodergren E."/>
            <person name="Clifton S."/>
            <person name="Fulton L."/>
            <person name="Fulton B."/>
            <person name="Courtney L."/>
            <person name="Fronick C."/>
            <person name="Harrison M."/>
            <person name="Strong C."/>
            <person name="Farmer C."/>
            <person name="Delahaunty K."/>
            <person name="Markovic C."/>
            <person name="Hall O."/>
            <person name="Minx P."/>
            <person name="Tomlinson C."/>
            <person name="Mitreva M."/>
            <person name="Nelson J."/>
            <person name="Hou S."/>
            <person name="Wollam A."/>
            <person name="Pepin K.H."/>
            <person name="Johnson M."/>
            <person name="Bhonagiri V."/>
            <person name="Nash W.E."/>
            <person name="Warren W."/>
            <person name="Chinwalla A."/>
            <person name="Mardis E.R."/>
            <person name="Wilson R.K."/>
        </authorList>
    </citation>
    <scope>NUCLEOTIDE SEQUENCE [LARGE SCALE GENOMIC DNA]</scope>
    <source>
        <strain evidence="1 2">DSM 13479</strain>
    </source>
</reference>
<dbReference type="Proteomes" id="UP000004968">
    <property type="component" value="Unassembled WGS sequence"/>
</dbReference>
<protein>
    <submittedName>
        <fullName evidence="1">Uncharacterized protein</fullName>
    </submittedName>
</protein>
<name>D3AUY5_9FIRM</name>
<gene>
    <name evidence="1" type="ORF">CLOSTHATH_07455</name>
</gene>
<evidence type="ECO:0000313" key="2">
    <source>
        <dbReference type="Proteomes" id="UP000004968"/>
    </source>
</evidence>
<proteinExistence type="predicted"/>
<evidence type="ECO:0000313" key="1">
    <source>
        <dbReference type="EMBL" id="EFC94372.1"/>
    </source>
</evidence>